<feature type="domain" description="Protein kinase" evidence="4">
    <location>
        <begin position="1"/>
        <end position="222"/>
    </location>
</feature>
<keyword evidence="6" id="KW-1185">Reference proteome</keyword>
<dbReference type="InterPro" id="IPR000719">
    <property type="entry name" value="Prot_kinase_dom"/>
</dbReference>
<dbReference type="Proteomes" id="UP000031036">
    <property type="component" value="Unassembled WGS sequence"/>
</dbReference>
<accession>A0A0B2VDG7</accession>
<dbReference type="EMBL" id="JPKZ01001917">
    <property type="protein sequence ID" value="KHN79457.1"/>
    <property type="molecule type" value="Genomic_DNA"/>
</dbReference>
<dbReference type="Pfam" id="PF07714">
    <property type="entry name" value="PK_Tyr_Ser-Thr"/>
    <property type="match status" value="1"/>
</dbReference>
<evidence type="ECO:0000256" key="3">
    <source>
        <dbReference type="SAM" id="MobiDB-lite"/>
    </source>
</evidence>
<proteinExistence type="predicted"/>
<dbReference type="Gene3D" id="1.10.510.10">
    <property type="entry name" value="Transferase(Phosphotransferase) domain 1"/>
    <property type="match status" value="1"/>
</dbReference>
<keyword evidence="1" id="KW-0547">Nucleotide-binding</keyword>
<sequence length="344" mass="38113">MMVRRCSKDAQKNRLLNLNLEAELQVRHLPVQDASELLVQPGDFLLRVTDDLSKSAKSRPNAYVLNLSRMHICGTHHAVETDASNNHGIRRDISARNCLCSGKSLKLSDFGLSKKGVRYQMNSSERTPIRWTAPEVFASGVYTPKADVWAFGILVWEIFCNAQEEPYRGWDGEKVRAEVRRGSRLQLPNSAPPKAREVFAQTMIGSPDTRPAILVVANELRIAVGRATTPVVGNAPEKPLASPAAPRATNQRKPVMPRKAGSFPQVVPLLKASSRKPRLSRAPRTCPAVPRRSSFKPQRSLPPQQRQRSSSSSHSSKSPRPTSREPMRGEKKHKSSGSKHSLSS</sequence>
<dbReference type="InterPro" id="IPR050198">
    <property type="entry name" value="Non-receptor_tyrosine_kinases"/>
</dbReference>
<feature type="compositionally biased region" description="Low complexity" evidence="3">
    <location>
        <begin position="297"/>
        <end position="321"/>
    </location>
</feature>
<gene>
    <name evidence="5" type="primary">V-ROS</name>
    <name evidence="5" type="ORF">Tcan_09264</name>
</gene>
<dbReference type="SUPFAM" id="SSF56112">
    <property type="entry name" value="Protein kinase-like (PK-like)"/>
    <property type="match status" value="1"/>
</dbReference>
<dbReference type="InterPro" id="IPR001245">
    <property type="entry name" value="Ser-Thr/Tyr_kinase_cat_dom"/>
</dbReference>
<dbReference type="PANTHER" id="PTHR24418">
    <property type="entry name" value="TYROSINE-PROTEIN KINASE"/>
    <property type="match status" value="1"/>
</dbReference>
<feature type="region of interest" description="Disordered" evidence="3">
    <location>
        <begin position="231"/>
        <end position="344"/>
    </location>
</feature>
<dbReference type="InterPro" id="IPR011009">
    <property type="entry name" value="Kinase-like_dom_sf"/>
</dbReference>
<dbReference type="PROSITE" id="PS50011">
    <property type="entry name" value="PROTEIN_KINASE_DOM"/>
    <property type="match status" value="1"/>
</dbReference>
<dbReference type="GO" id="GO:0004672">
    <property type="term" value="F:protein kinase activity"/>
    <property type="evidence" value="ECO:0007669"/>
    <property type="project" value="InterPro"/>
</dbReference>
<dbReference type="GO" id="GO:0005524">
    <property type="term" value="F:ATP binding"/>
    <property type="evidence" value="ECO:0007669"/>
    <property type="project" value="UniProtKB-KW"/>
</dbReference>
<protein>
    <submittedName>
        <fullName evidence="5">Tyrosine-protein kinase transforming protein ros</fullName>
    </submittedName>
</protein>
<keyword evidence="5" id="KW-0418">Kinase</keyword>
<organism evidence="5 6">
    <name type="scientific">Toxocara canis</name>
    <name type="common">Canine roundworm</name>
    <dbReference type="NCBI Taxonomy" id="6265"/>
    <lineage>
        <taxon>Eukaryota</taxon>
        <taxon>Metazoa</taxon>
        <taxon>Ecdysozoa</taxon>
        <taxon>Nematoda</taxon>
        <taxon>Chromadorea</taxon>
        <taxon>Rhabditida</taxon>
        <taxon>Spirurina</taxon>
        <taxon>Ascaridomorpha</taxon>
        <taxon>Ascaridoidea</taxon>
        <taxon>Toxocaridae</taxon>
        <taxon>Toxocara</taxon>
    </lineage>
</organism>
<reference evidence="5 6" key="1">
    <citation type="submission" date="2014-11" db="EMBL/GenBank/DDBJ databases">
        <title>Genetic blueprint of the zoonotic pathogen Toxocara canis.</title>
        <authorList>
            <person name="Zhu X.-Q."/>
            <person name="Korhonen P.K."/>
            <person name="Cai H."/>
            <person name="Young N.D."/>
            <person name="Nejsum P."/>
            <person name="von Samson-Himmelstjerna G."/>
            <person name="Boag P.R."/>
            <person name="Tan P."/>
            <person name="Li Q."/>
            <person name="Min J."/>
            <person name="Yang Y."/>
            <person name="Wang X."/>
            <person name="Fang X."/>
            <person name="Hall R.S."/>
            <person name="Hofmann A."/>
            <person name="Sternberg P.W."/>
            <person name="Jex A.R."/>
            <person name="Gasser R.B."/>
        </authorList>
    </citation>
    <scope>NUCLEOTIDE SEQUENCE [LARGE SCALE GENOMIC DNA]</scope>
    <source>
        <strain evidence="5">PN_DK_2014</strain>
    </source>
</reference>
<evidence type="ECO:0000313" key="6">
    <source>
        <dbReference type="Proteomes" id="UP000031036"/>
    </source>
</evidence>
<name>A0A0B2VDG7_TOXCA</name>
<evidence type="ECO:0000313" key="5">
    <source>
        <dbReference type="EMBL" id="KHN79457.1"/>
    </source>
</evidence>
<comment type="caution">
    <text evidence="5">The sequence shown here is derived from an EMBL/GenBank/DDBJ whole genome shotgun (WGS) entry which is preliminary data.</text>
</comment>
<keyword evidence="5" id="KW-0808">Transferase</keyword>
<evidence type="ECO:0000259" key="4">
    <source>
        <dbReference type="PROSITE" id="PS50011"/>
    </source>
</evidence>
<dbReference type="AlphaFoldDB" id="A0A0B2VDG7"/>
<dbReference type="STRING" id="6265.A0A0B2VDG7"/>
<dbReference type="OrthoDB" id="3256376at2759"/>
<evidence type="ECO:0000256" key="2">
    <source>
        <dbReference type="ARBA" id="ARBA00022840"/>
    </source>
</evidence>
<keyword evidence="2" id="KW-0067">ATP-binding</keyword>
<evidence type="ECO:0000256" key="1">
    <source>
        <dbReference type="ARBA" id="ARBA00022741"/>
    </source>
</evidence>